<evidence type="ECO:0000313" key="4">
    <source>
        <dbReference type="EMBL" id="SEL95570.1"/>
    </source>
</evidence>
<dbReference type="Proteomes" id="UP000070198">
    <property type="component" value="Unassembled WGS sequence"/>
</dbReference>
<dbReference type="Gene3D" id="2.160.10.10">
    <property type="entry name" value="Hexapeptide repeat proteins"/>
    <property type="match status" value="1"/>
</dbReference>
<sequence length="203" mass="23072">MLKKLRNILEKQLVKVNWRRKNKHNSTYALTNFNVNSVQVGSRSYGDLNILQYDKTATLKIGSNVSIASDVHFLLGGEHDYRRLSTWPYQSLVYRQKSDWTSYATVVEDDVWIGYGSTILTGVRIGKGSIIGAKSVVAKDIPPFSVYVGNKVIKKRFSSTIIEKLNKIDFEKTSHKKGDVYEQFCTIPLTEENVDSIIEAFID</sequence>
<evidence type="ECO:0000313" key="3">
    <source>
        <dbReference type="EMBL" id="KXT71752.1"/>
    </source>
</evidence>
<evidence type="ECO:0000256" key="1">
    <source>
        <dbReference type="ARBA" id="ARBA00022679"/>
    </source>
</evidence>
<dbReference type="Pfam" id="PF00132">
    <property type="entry name" value="Hexapep"/>
    <property type="match status" value="1"/>
</dbReference>
<dbReference type="RefSeq" id="WP_061458435.1">
    <property type="nucleotide sequence ID" value="NZ_FNUH01000002.1"/>
</dbReference>
<dbReference type="GO" id="GO:0016740">
    <property type="term" value="F:transferase activity"/>
    <property type="evidence" value="ECO:0007669"/>
    <property type="project" value="UniProtKB-KW"/>
</dbReference>
<dbReference type="Proteomes" id="UP000182764">
    <property type="component" value="Unassembled WGS sequence"/>
</dbReference>
<reference evidence="4 6" key="2">
    <citation type="submission" date="2016-10" db="EMBL/GenBank/DDBJ databases">
        <authorList>
            <person name="de Groot N.N."/>
        </authorList>
    </citation>
    <scope>NUCLEOTIDE SEQUENCE [LARGE SCALE GENOMIC DNA]</scope>
    <source>
        <strain evidence="4 6">VTM1R29</strain>
    </source>
</reference>
<dbReference type="CDD" id="cd03349">
    <property type="entry name" value="LbH_XAT"/>
    <property type="match status" value="1"/>
</dbReference>
<keyword evidence="2" id="KW-0677">Repeat</keyword>
<dbReference type="PANTHER" id="PTHR23416">
    <property type="entry name" value="SIALIC ACID SYNTHASE-RELATED"/>
    <property type="match status" value="1"/>
</dbReference>
<dbReference type="InterPro" id="IPR051159">
    <property type="entry name" value="Hexapeptide_acetyltransf"/>
</dbReference>
<dbReference type="AlphaFoldDB" id="A0A139N775"/>
<dbReference type="EMBL" id="FOBM01000001">
    <property type="protein sequence ID" value="SEL95570.1"/>
    <property type="molecule type" value="Genomic_DNA"/>
</dbReference>
<accession>A0A139N775</accession>
<dbReference type="PATRIC" id="fig|315405.11.peg.833"/>
<evidence type="ECO:0000313" key="5">
    <source>
        <dbReference type="Proteomes" id="UP000070198"/>
    </source>
</evidence>
<dbReference type="InterPro" id="IPR011004">
    <property type="entry name" value="Trimer_LpxA-like_sf"/>
</dbReference>
<gene>
    <name evidence="4" type="ORF">SAMN04487839_101424</name>
    <name evidence="3" type="ORF">SGADD02_00731</name>
</gene>
<dbReference type="PROSITE" id="PS00101">
    <property type="entry name" value="HEXAPEP_TRANSFERASES"/>
    <property type="match status" value="1"/>
</dbReference>
<dbReference type="InterPro" id="IPR018357">
    <property type="entry name" value="Hexapep_transf_CS"/>
</dbReference>
<evidence type="ECO:0000256" key="2">
    <source>
        <dbReference type="ARBA" id="ARBA00022737"/>
    </source>
</evidence>
<dbReference type="SUPFAM" id="SSF51161">
    <property type="entry name" value="Trimeric LpxA-like enzymes"/>
    <property type="match status" value="1"/>
</dbReference>
<dbReference type="EMBL" id="LQOF01000108">
    <property type="protein sequence ID" value="KXT71752.1"/>
    <property type="molecule type" value="Genomic_DNA"/>
</dbReference>
<evidence type="ECO:0000313" key="6">
    <source>
        <dbReference type="Proteomes" id="UP000182764"/>
    </source>
</evidence>
<protein>
    <submittedName>
        <fullName evidence="3">Acetyltransferase</fullName>
    </submittedName>
    <submittedName>
        <fullName evidence="4">Transferase hexapeptide (Six repeat-containing protein)</fullName>
    </submittedName>
</protein>
<organism evidence="3 5">
    <name type="scientific">Streptococcus gallolyticus</name>
    <dbReference type="NCBI Taxonomy" id="315405"/>
    <lineage>
        <taxon>Bacteria</taxon>
        <taxon>Bacillati</taxon>
        <taxon>Bacillota</taxon>
        <taxon>Bacilli</taxon>
        <taxon>Lactobacillales</taxon>
        <taxon>Streptococcaceae</taxon>
        <taxon>Streptococcus</taxon>
    </lineage>
</organism>
<keyword evidence="1 3" id="KW-0808">Transferase</keyword>
<dbReference type="InterPro" id="IPR001451">
    <property type="entry name" value="Hexapep"/>
</dbReference>
<proteinExistence type="predicted"/>
<name>A0A139N775_9STRE</name>
<reference evidence="3 5" key="1">
    <citation type="submission" date="2016-01" db="EMBL/GenBank/DDBJ databases">
        <title>Highly variable Streptococcus oralis are common among viridans streptococci isolated from primates.</title>
        <authorList>
            <person name="Denapaite D."/>
            <person name="Rieger M."/>
            <person name="Koendgen S."/>
            <person name="Brueckner R."/>
            <person name="Ochigava I."/>
            <person name="Kappeler P."/>
            <person name="Maetz-Rensing K."/>
            <person name="Leendertz F."/>
            <person name="Hakenbeck R."/>
        </authorList>
    </citation>
    <scope>NUCLEOTIDE SEQUENCE [LARGE SCALE GENOMIC DNA]</scope>
    <source>
        <strain evidence="3 5">DD02</strain>
    </source>
</reference>